<dbReference type="Proteomes" id="UP000530928">
    <property type="component" value="Unassembled WGS sequence"/>
</dbReference>
<feature type="region of interest" description="Disordered" evidence="1">
    <location>
        <begin position="228"/>
        <end position="250"/>
    </location>
</feature>
<reference evidence="2 3" key="1">
    <citation type="submission" date="2020-07" db="EMBL/GenBank/DDBJ databases">
        <title>Genomic Encyclopedia of Type Strains, Phase IV (KMG-IV): sequencing the most valuable type-strain genomes for metagenomic binning, comparative biology and taxonomic classification.</title>
        <authorList>
            <person name="Goeker M."/>
        </authorList>
    </citation>
    <scope>NUCLEOTIDE SEQUENCE [LARGE SCALE GENOMIC DNA]</scope>
    <source>
        <strain evidence="2 3">DSM 45533</strain>
    </source>
</reference>
<dbReference type="AlphaFoldDB" id="A0A7W0CTA5"/>
<evidence type="ECO:0000313" key="3">
    <source>
        <dbReference type="Proteomes" id="UP000530928"/>
    </source>
</evidence>
<dbReference type="RefSeq" id="WP_312895018.1">
    <property type="nucleotide sequence ID" value="NZ_BAABAM010000010.1"/>
</dbReference>
<comment type="caution">
    <text evidence="2">The sequence shown here is derived from an EMBL/GenBank/DDBJ whole genome shotgun (WGS) entry which is preliminary data.</text>
</comment>
<evidence type="ECO:0000256" key="1">
    <source>
        <dbReference type="SAM" id="MobiDB-lite"/>
    </source>
</evidence>
<keyword evidence="3" id="KW-1185">Reference proteome</keyword>
<accession>A0A7W0CTA5</accession>
<dbReference type="EMBL" id="JACDUR010000010">
    <property type="protein sequence ID" value="MBA2896956.1"/>
    <property type="molecule type" value="Genomic_DNA"/>
</dbReference>
<protein>
    <submittedName>
        <fullName evidence="2">Putative dithiol-disulfide oxidoreductase (DUF899 family)</fullName>
    </submittedName>
</protein>
<dbReference type="Pfam" id="PF05988">
    <property type="entry name" value="DUF899"/>
    <property type="match status" value="1"/>
</dbReference>
<organism evidence="2 3">
    <name type="scientific">Nonomuraea soli</name>
    <dbReference type="NCBI Taxonomy" id="1032476"/>
    <lineage>
        <taxon>Bacteria</taxon>
        <taxon>Bacillati</taxon>
        <taxon>Actinomycetota</taxon>
        <taxon>Actinomycetes</taxon>
        <taxon>Streptosporangiales</taxon>
        <taxon>Streptosporangiaceae</taxon>
        <taxon>Nonomuraea</taxon>
    </lineage>
</organism>
<proteinExistence type="predicted"/>
<sequence>MNNLPDVVTREEWLAARKKLLAKEKELTRTRDALNAERRRLPMVRVAKPYTFEGPDGTVSLLDLFEGRPQLVVHHFMFAPDWDAACSSCSSAADGIGGLRQLHARNTTLAAVSRAPYPKLAAFKERMGWSFPWYSSYGGAFNYDFHATLDDRVEPVLLHLRTKEELGDEWTEDMRGSEWPGISAFVRDGDEVFHTYSTYGRGIEEFHNGYPYLDLTVFGRQEEWEEPKGRAVPLGRQVGGPGMRLPDEYA</sequence>
<name>A0A7W0CTA5_9ACTN</name>
<dbReference type="InterPro" id="IPR010296">
    <property type="entry name" value="DUF899_thioredox"/>
</dbReference>
<dbReference type="InterPro" id="IPR036249">
    <property type="entry name" value="Thioredoxin-like_sf"/>
</dbReference>
<gene>
    <name evidence="2" type="ORF">HNR30_008352</name>
</gene>
<dbReference type="SUPFAM" id="SSF52833">
    <property type="entry name" value="Thioredoxin-like"/>
    <property type="match status" value="1"/>
</dbReference>
<evidence type="ECO:0000313" key="2">
    <source>
        <dbReference type="EMBL" id="MBA2896956.1"/>
    </source>
</evidence>